<organism evidence="6 7">
    <name type="scientific">Paenibacillus catalpae</name>
    <dbReference type="NCBI Taxonomy" id="1045775"/>
    <lineage>
        <taxon>Bacteria</taxon>
        <taxon>Bacillati</taxon>
        <taxon>Bacillota</taxon>
        <taxon>Bacilli</taxon>
        <taxon>Bacillales</taxon>
        <taxon>Paenibacillaceae</taxon>
        <taxon>Paenibacillus</taxon>
    </lineage>
</organism>
<evidence type="ECO:0000256" key="5">
    <source>
        <dbReference type="ARBA" id="ARBA00023277"/>
    </source>
</evidence>
<comment type="cofactor">
    <cofactor evidence="1">
        <name>Mg(2+)</name>
        <dbReference type="ChEBI" id="CHEBI:18420"/>
    </cofactor>
</comment>
<keyword evidence="4" id="KW-0460">Magnesium</keyword>
<sequence>MNVAASLGYGSQERLLIINADDYGLCQSTNKGIQQLLQERAVSSATIMMPCKSSREAALWSANHPEYDVGIHFTFTSEWDTYRWGPVNKAGDTHSLITSEGYFPKDCRTFELQADPQQVKKEMIAQVEAALQLGMNPTHADNHMGSLYGLETGKNFLKEVFEVCSAYGLPFRMPRKVAAANGQMVPPELEEQARQLGLLAHAMGVVVLDYLLGLPFPLQQGDTYDTVKANLKQLLKQLQPGVTELLFHPSLVTDELLTFHGQPDKRGMEFQLFRDPEIHKALQSEGIKVIRWSDLQQVQKAVYGRP</sequence>
<dbReference type="AlphaFoldDB" id="A0A1I2FYJ3"/>
<proteinExistence type="predicted"/>
<dbReference type="EMBL" id="FOMT01000005">
    <property type="protein sequence ID" value="SFF10475.1"/>
    <property type="molecule type" value="Genomic_DNA"/>
</dbReference>
<keyword evidence="2" id="KW-0479">Metal-binding</keyword>
<dbReference type="SUPFAM" id="SSF88713">
    <property type="entry name" value="Glycoside hydrolase/deacetylase"/>
    <property type="match status" value="1"/>
</dbReference>
<keyword evidence="7" id="KW-1185">Reference proteome</keyword>
<dbReference type="GO" id="GO:0019213">
    <property type="term" value="F:deacetylase activity"/>
    <property type="evidence" value="ECO:0007669"/>
    <property type="project" value="TreeGrafter"/>
</dbReference>
<evidence type="ECO:0000256" key="4">
    <source>
        <dbReference type="ARBA" id="ARBA00022842"/>
    </source>
</evidence>
<dbReference type="OrthoDB" id="9774177at2"/>
<dbReference type="STRING" id="1045775.SAMN05216378_5134"/>
<dbReference type="GO" id="GO:0016787">
    <property type="term" value="F:hydrolase activity"/>
    <property type="evidence" value="ECO:0007669"/>
    <property type="project" value="UniProtKB-KW"/>
</dbReference>
<reference evidence="7" key="1">
    <citation type="submission" date="2016-10" db="EMBL/GenBank/DDBJ databases">
        <authorList>
            <person name="Varghese N."/>
            <person name="Submissions S."/>
        </authorList>
    </citation>
    <scope>NUCLEOTIDE SEQUENCE [LARGE SCALE GENOMIC DNA]</scope>
    <source>
        <strain evidence="7">CGMCC 1.10784</strain>
    </source>
</reference>
<dbReference type="PANTHER" id="PTHR31609:SF1">
    <property type="entry name" value="CARBOHYDRATE DEACETYLASE"/>
    <property type="match status" value="1"/>
</dbReference>
<dbReference type="CDD" id="cd10802">
    <property type="entry name" value="YdjC_TTHB029_like"/>
    <property type="match status" value="1"/>
</dbReference>
<evidence type="ECO:0000313" key="7">
    <source>
        <dbReference type="Proteomes" id="UP000198855"/>
    </source>
</evidence>
<dbReference type="GO" id="GO:0005975">
    <property type="term" value="P:carbohydrate metabolic process"/>
    <property type="evidence" value="ECO:0007669"/>
    <property type="project" value="InterPro"/>
</dbReference>
<accession>A0A1I2FYJ3</accession>
<gene>
    <name evidence="6" type="ORF">SAMN05216378_5134</name>
</gene>
<dbReference type="InterPro" id="IPR011330">
    <property type="entry name" value="Glyco_hydro/deAcase_b/a-brl"/>
</dbReference>
<keyword evidence="5" id="KW-0119">Carbohydrate metabolism</keyword>
<dbReference type="GO" id="GO:0046872">
    <property type="term" value="F:metal ion binding"/>
    <property type="evidence" value="ECO:0007669"/>
    <property type="project" value="UniProtKB-KW"/>
</dbReference>
<name>A0A1I2FYJ3_9BACL</name>
<dbReference type="Gene3D" id="3.20.20.370">
    <property type="entry name" value="Glycoside hydrolase/deacetylase"/>
    <property type="match status" value="1"/>
</dbReference>
<evidence type="ECO:0000256" key="1">
    <source>
        <dbReference type="ARBA" id="ARBA00001946"/>
    </source>
</evidence>
<dbReference type="Pfam" id="PF04794">
    <property type="entry name" value="YdjC"/>
    <property type="match status" value="1"/>
</dbReference>
<keyword evidence="3" id="KW-0378">Hydrolase</keyword>
<dbReference type="Proteomes" id="UP000198855">
    <property type="component" value="Unassembled WGS sequence"/>
</dbReference>
<protein>
    <recommendedName>
        <fullName evidence="8">ChbG/HpnK family deacetylase</fullName>
    </recommendedName>
</protein>
<evidence type="ECO:0000256" key="3">
    <source>
        <dbReference type="ARBA" id="ARBA00022801"/>
    </source>
</evidence>
<evidence type="ECO:0000313" key="6">
    <source>
        <dbReference type="EMBL" id="SFF10475.1"/>
    </source>
</evidence>
<dbReference type="RefSeq" id="WP_091189248.1">
    <property type="nucleotide sequence ID" value="NZ_FOMT01000005.1"/>
</dbReference>
<evidence type="ECO:0008006" key="8">
    <source>
        <dbReference type="Google" id="ProtNLM"/>
    </source>
</evidence>
<dbReference type="InterPro" id="IPR006879">
    <property type="entry name" value="YdjC-like"/>
</dbReference>
<evidence type="ECO:0000256" key="2">
    <source>
        <dbReference type="ARBA" id="ARBA00022723"/>
    </source>
</evidence>
<dbReference type="PANTHER" id="PTHR31609">
    <property type="entry name" value="YDJC DEACETYLASE FAMILY MEMBER"/>
    <property type="match status" value="1"/>
</dbReference>